<name>A0A1N7KF76_9BACT</name>
<accession>A0A1N7KF76</accession>
<evidence type="ECO:0000313" key="2">
    <source>
        <dbReference type="Proteomes" id="UP000186026"/>
    </source>
</evidence>
<dbReference type="AlphaFoldDB" id="A0A1N7KF76"/>
<protein>
    <submittedName>
        <fullName evidence="1">Uncharacterized protein</fullName>
    </submittedName>
</protein>
<dbReference type="Proteomes" id="UP000186026">
    <property type="component" value="Unassembled WGS sequence"/>
</dbReference>
<dbReference type="STRING" id="529505.SAMN05421761_10229"/>
<sequence>MKKTKIKSLIKHLKDVKKRGGKFVHYEGTLIGLETGNEIILTTERQW</sequence>
<proteinExistence type="predicted"/>
<dbReference type="EMBL" id="FTOP01000002">
    <property type="protein sequence ID" value="SIS60179.1"/>
    <property type="molecule type" value="Genomic_DNA"/>
</dbReference>
<reference evidence="2" key="1">
    <citation type="submission" date="2017-01" db="EMBL/GenBank/DDBJ databases">
        <authorList>
            <person name="Varghese N."/>
            <person name="Submissions S."/>
        </authorList>
    </citation>
    <scope>NUCLEOTIDE SEQUENCE [LARGE SCALE GENOMIC DNA]</scope>
    <source>
        <strain evidence="2">DSM 46698</strain>
    </source>
</reference>
<dbReference type="RefSeq" id="WP_175606628.1">
    <property type="nucleotide sequence ID" value="NZ_FTOP01000002.1"/>
</dbReference>
<organism evidence="1 2">
    <name type="scientific">Belliella pelovolcani</name>
    <dbReference type="NCBI Taxonomy" id="529505"/>
    <lineage>
        <taxon>Bacteria</taxon>
        <taxon>Pseudomonadati</taxon>
        <taxon>Bacteroidota</taxon>
        <taxon>Cytophagia</taxon>
        <taxon>Cytophagales</taxon>
        <taxon>Cyclobacteriaceae</taxon>
        <taxon>Belliella</taxon>
    </lineage>
</organism>
<evidence type="ECO:0000313" key="1">
    <source>
        <dbReference type="EMBL" id="SIS60179.1"/>
    </source>
</evidence>
<gene>
    <name evidence="1" type="ORF">SAMN05421761_10229</name>
</gene>
<keyword evidence="2" id="KW-1185">Reference proteome</keyword>